<sequence length="67" mass="7952">MECDLAVNTYFPDSLITIRGPITGSHYPVCYRIDRKRGQIPRKLRLGKRSYRFRFRFFIHSVVQTCA</sequence>
<dbReference type="AlphaFoldDB" id="A0AAW1N322"/>
<accession>A0AAW1N322</accession>
<gene>
    <name evidence="1" type="ORF">QE152_g4336</name>
</gene>
<reference evidence="1 2" key="1">
    <citation type="journal article" date="2024" name="BMC Genomics">
        <title>De novo assembly and annotation of Popillia japonica's genome with initial clues to its potential as an invasive pest.</title>
        <authorList>
            <person name="Cucini C."/>
            <person name="Boschi S."/>
            <person name="Funari R."/>
            <person name="Cardaioli E."/>
            <person name="Iannotti N."/>
            <person name="Marturano G."/>
            <person name="Paoli F."/>
            <person name="Bruttini M."/>
            <person name="Carapelli A."/>
            <person name="Frati F."/>
            <person name="Nardi F."/>
        </authorList>
    </citation>
    <scope>NUCLEOTIDE SEQUENCE [LARGE SCALE GENOMIC DNA]</scope>
    <source>
        <strain evidence="1">DMR45628</strain>
    </source>
</reference>
<proteinExistence type="predicted"/>
<dbReference type="Proteomes" id="UP001458880">
    <property type="component" value="Unassembled WGS sequence"/>
</dbReference>
<organism evidence="1 2">
    <name type="scientific">Popillia japonica</name>
    <name type="common">Japanese beetle</name>
    <dbReference type="NCBI Taxonomy" id="7064"/>
    <lineage>
        <taxon>Eukaryota</taxon>
        <taxon>Metazoa</taxon>
        <taxon>Ecdysozoa</taxon>
        <taxon>Arthropoda</taxon>
        <taxon>Hexapoda</taxon>
        <taxon>Insecta</taxon>
        <taxon>Pterygota</taxon>
        <taxon>Neoptera</taxon>
        <taxon>Endopterygota</taxon>
        <taxon>Coleoptera</taxon>
        <taxon>Polyphaga</taxon>
        <taxon>Scarabaeiformia</taxon>
        <taxon>Scarabaeidae</taxon>
        <taxon>Rutelinae</taxon>
        <taxon>Popillia</taxon>
    </lineage>
</organism>
<name>A0AAW1N322_POPJA</name>
<comment type="caution">
    <text evidence="1">The sequence shown here is derived from an EMBL/GenBank/DDBJ whole genome shotgun (WGS) entry which is preliminary data.</text>
</comment>
<protein>
    <submittedName>
        <fullName evidence="1">Uncharacterized protein</fullName>
    </submittedName>
</protein>
<evidence type="ECO:0000313" key="2">
    <source>
        <dbReference type="Proteomes" id="UP001458880"/>
    </source>
</evidence>
<dbReference type="EMBL" id="JASPKY010000021">
    <property type="protein sequence ID" value="KAK9752375.1"/>
    <property type="molecule type" value="Genomic_DNA"/>
</dbReference>
<evidence type="ECO:0000313" key="1">
    <source>
        <dbReference type="EMBL" id="KAK9752375.1"/>
    </source>
</evidence>
<keyword evidence="2" id="KW-1185">Reference proteome</keyword>